<gene>
    <name evidence="2" type="ORF">Sdia_41670</name>
</gene>
<comment type="caution">
    <text evidence="2">The sequence shown here is derived from an EMBL/GenBank/DDBJ whole genome shotgun (WGS) entry which is preliminary data.</text>
</comment>
<name>A0ABQ1CT89_STRDI</name>
<organism evidence="2 3">
    <name type="scientific">Streptomyces diastaticus subsp. diastaticus</name>
    <dbReference type="NCBI Taxonomy" id="68040"/>
    <lineage>
        <taxon>Bacteria</taxon>
        <taxon>Bacillati</taxon>
        <taxon>Actinomycetota</taxon>
        <taxon>Actinomycetes</taxon>
        <taxon>Kitasatosporales</taxon>
        <taxon>Streptomycetaceae</taxon>
        <taxon>Streptomyces</taxon>
        <taxon>Streptomyces diastaticus group</taxon>
    </lineage>
</organism>
<feature type="region of interest" description="Disordered" evidence="1">
    <location>
        <begin position="14"/>
        <end position="82"/>
    </location>
</feature>
<dbReference type="EMBL" id="BLLN01000005">
    <property type="protein sequence ID" value="GFH73399.1"/>
    <property type="molecule type" value="Genomic_DNA"/>
</dbReference>
<proteinExistence type="predicted"/>
<evidence type="ECO:0000313" key="2">
    <source>
        <dbReference type="EMBL" id="GFH73399.1"/>
    </source>
</evidence>
<accession>A0ABQ1CT89</accession>
<protein>
    <submittedName>
        <fullName evidence="2">Uncharacterized protein</fullName>
    </submittedName>
</protein>
<reference evidence="2 3" key="1">
    <citation type="submission" date="2020-02" db="EMBL/GenBank/DDBJ databases">
        <title>Whole genome shotgun sequence of Streptomyces diastaticus subsp. diastaticus NBRC 13412.</title>
        <authorList>
            <person name="Ichikawa N."/>
            <person name="Komaki H."/>
            <person name="Tamura T."/>
        </authorList>
    </citation>
    <scope>NUCLEOTIDE SEQUENCE [LARGE SCALE GENOMIC DNA]</scope>
    <source>
        <strain evidence="2 3">NBRC 13412</strain>
    </source>
</reference>
<evidence type="ECO:0000256" key="1">
    <source>
        <dbReference type="SAM" id="MobiDB-lite"/>
    </source>
</evidence>
<keyword evidence="3" id="KW-1185">Reference proteome</keyword>
<evidence type="ECO:0000313" key="3">
    <source>
        <dbReference type="Proteomes" id="UP000472710"/>
    </source>
</evidence>
<sequence>MLDLVVEAAEEPVGDGATLNGAGGQHLAAQVPRRGPSGPVISLPSRLGEGKAGTEPGEGLGGAAKATSQTWPESPVARRPCRSWCGTLGRSVASSQI</sequence>
<dbReference type="Proteomes" id="UP000472710">
    <property type="component" value="Unassembled WGS sequence"/>
</dbReference>